<feature type="compositionally biased region" description="Low complexity" evidence="1">
    <location>
        <begin position="19"/>
        <end position="43"/>
    </location>
</feature>
<evidence type="ECO:0000313" key="3">
    <source>
        <dbReference type="WBParaSite" id="ACRNAN_scaffold14662.g23568.t1"/>
    </source>
</evidence>
<dbReference type="AlphaFoldDB" id="A0A914CU61"/>
<feature type="region of interest" description="Disordered" evidence="1">
    <location>
        <begin position="1"/>
        <end position="62"/>
    </location>
</feature>
<feature type="compositionally biased region" description="Polar residues" evidence="1">
    <location>
        <begin position="1"/>
        <end position="14"/>
    </location>
</feature>
<dbReference type="WBParaSite" id="ACRNAN_scaffold14662.g23568.t1">
    <property type="protein sequence ID" value="ACRNAN_scaffold14662.g23568.t1"/>
    <property type="gene ID" value="ACRNAN_scaffold14662.g23568"/>
</dbReference>
<proteinExistence type="predicted"/>
<accession>A0A914CU61</accession>
<keyword evidence="2" id="KW-1185">Reference proteome</keyword>
<reference evidence="3" key="1">
    <citation type="submission" date="2022-11" db="UniProtKB">
        <authorList>
            <consortium name="WormBaseParasite"/>
        </authorList>
    </citation>
    <scope>IDENTIFICATION</scope>
</reference>
<name>A0A914CU61_9BILA</name>
<organism evidence="2 3">
    <name type="scientific">Acrobeloides nanus</name>
    <dbReference type="NCBI Taxonomy" id="290746"/>
    <lineage>
        <taxon>Eukaryota</taxon>
        <taxon>Metazoa</taxon>
        <taxon>Ecdysozoa</taxon>
        <taxon>Nematoda</taxon>
        <taxon>Chromadorea</taxon>
        <taxon>Rhabditida</taxon>
        <taxon>Tylenchina</taxon>
        <taxon>Cephalobomorpha</taxon>
        <taxon>Cephaloboidea</taxon>
        <taxon>Cephalobidae</taxon>
        <taxon>Acrobeloides</taxon>
    </lineage>
</organism>
<protein>
    <submittedName>
        <fullName evidence="3">Uncharacterized protein</fullName>
    </submittedName>
</protein>
<evidence type="ECO:0000313" key="2">
    <source>
        <dbReference type="Proteomes" id="UP000887540"/>
    </source>
</evidence>
<sequence length="79" mass="9461">MRQISTQNSTNQNEARMGWNRNWTNNRATNNNQRQNSNMVSRNGNHQFQNNNRMDRNTIPDSNMVRKVVRRMLTRILTN</sequence>
<dbReference type="Proteomes" id="UP000887540">
    <property type="component" value="Unplaced"/>
</dbReference>
<evidence type="ECO:0000256" key="1">
    <source>
        <dbReference type="SAM" id="MobiDB-lite"/>
    </source>
</evidence>